<evidence type="ECO:0000313" key="2">
    <source>
        <dbReference type="EMBL" id="KTC94635.1"/>
    </source>
</evidence>
<dbReference type="EMBL" id="LNYA01000034">
    <property type="protein sequence ID" value="KTC94635.1"/>
    <property type="molecule type" value="Genomic_DNA"/>
</dbReference>
<dbReference type="Proteomes" id="UP000054773">
    <property type="component" value="Unassembled WGS sequence"/>
</dbReference>
<keyword evidence="1" id="KW-0732">Signal</keyword>
<dbReference type="AlphaFoldDB" id="A0A0W0TGE1"/>
<evidence type="ECO:0000256" key="1">
    <source>
        <dbReference type="SAM" id="SignalP"/>
    </source>
</evidence>
<dbReference type="OrthoDB" id="9815677at2"/>
<feature type="chain" id="PRO_5006912990" evidence="1">
    <location>
        <begin position="34"/>
        <end position="148"/>
    </location>
</feature>
<accession>A0A0W0TGE1</accession>
<dbReference type="STRING" id="448.Lery_2802"/>
<dbReference type="RefSeq" id="WP_131750986.1">
    <property type="nucleotide sequence ID" value="NZ_CAAAHY010000005.1"/>
</dbReference>
<comment type="caution">
    <text evidence="2">The sequence shown here is derived from an EMBL/GenBank/DDBJ whole genome shotgun (WGS) entry which is preliminary data.</text>
</comment>
<protein>
    <submittedName>
        <fullName evidence="2">Uncharacterized protein</fullName>
    </submittedName>
</protein>
<dbReference type="PATRIC" id="fig|448.7.peg.2943"/>
<gene>
    <name evidence="2" type="ORF">Lery_2802</name>
</gene>
<keyword evidence="3" id="KW-1185">Reference proteome</keyword>
<sequence>MKKILQRLMPCIQTSNRWLLPTALVAGINPALAAMNCSHLDGIWQGALSPFSAVKLTIAPKSTQTKLAFIQFVDSRLQNRGYDVNEAACQVLSDKSVAVTFYRNRDGAEVNLKVYLAGNSDGKFLQVPLFSVRENRKYEKVSGTLSKG</sequence>
<organism evidence="2 3">
    <name type="scientific">Legionella erythra</name>
    <dbReference type="NCBI Taxonomy" id="448"/>
    <lineage>
        <taxon>Bacteria</taxon>
        <taxon>Pseudomonadati</taxon>
        <taxon>Pseudomonadota</taxon>
        <taxon>Gammaproteobacteria</taxon>
        <taxon>Legionellales</taxon>
        <taxon>Legionellaceae</taxon>
        <taxon>Legionella</taxon>
    </lineage>
</organism>
<reference evidence="2 3" key="1">
    <citation type="submission" date="2015-11" db="EMBL/GenBank/DDBJ databases">
        <title>Genomic analysis of 38 Legionella species identifies large and diverse effector repertoires.</title>
        <authorList>
            <person name="Burstein D."/>
            <person name="Amaro F."/>
            <person name="Zusman T."/>
            <person name="Lifshitz Z."/>
            <person name="Cohen O."/>
            <person name="Gilbert J.A."/>
            <person name="Pupko T."/>
            <person name="Shuman H.A."/>
            <person name="Segal G."/>
        </authorList>
    </citation>
    <scope>NUCLEOTIDE SEQUENCE [LARGE SCALE GENOMIC DNA]</scope>
    <source>
        <strain evidence="2 3">SE-32A-C8</strain>
    </source>
</reference>
<name>A0A0W0TGE1_LEGER</name>
<feature type="signal peptide" evidence="1">
    <location>
        <begin position="1"/>
        <end position="33"/>
    </location>
</feature>
<evidence type="ECO:0000313" key="3">
    <source>
        <dbReference type="Proteomes" id="UP000054773"/>
    </source>
</evidence>
<proteinExistence type="predicted"/>